<sequence>MDQYDHKGQTRLNNPPVGLVTPETDRLNGKTRYAYDPHLDPQLTWAGKSEHQSIEVTRVSLHVHERIDPATTIHALRQAKSTGRQMSLFEFSRE</sequence>
<comment type="caution">
    <text evidence="2">The sequence shown here is derived from an EMBL/GenBank/DDBJ whole genome shotgun (WGS) entry which is preliminary data.</text>
</comment>
<reference evidence="2" key="2">
    <citation type="journal article" date="2014" name="ISME J.">
        <title>Microbial stratification in low pH oxic and suboxic macroscopic growths along an acid mine drainage.</title>
        <authorList>
            <person name="Mendez-Garcia C."/>
            <person name="Mesa V."/>
            <person name="Sprenger R.R."/>
            <person name="Richter M."/>
            <person name="Diez M.S."/>
            <person name="Solano J."/>
            <person name="Bargiela R."/>
            <person name="Golyshina O.V."/>
            <person name="Manteca A."/>
            <person name="Ramos J.L."/>
            <person name="Gallego J.R."/>
            <person name="Llorente I."/>
            <person name="Martins Dos Santos V.A."/>
            <person name="Jensen O.N."/>
            <person name="Pelaez A.I."/>
            <person name="Sanchez J."/>
            <person name="Ferrer M."/>
        </authorList>
    </citation>
    <scope>NUCLEOTIDE SEQUENCE</scope>
</reference>
<proteinExistence type="predicted"/>
<feature type="region of interest" description="Disordered" evidence="1">
    <location>
        <begin position="1"/>
        <end position="23"/>
    </location>
</feature>
<dbReference type="EMBL" id="AUZY01000662">
    <property type="protein sequence ID" value="EQD78097.1"/>
    <property type="molecule type" value="Genomic_DNA"/>
</dbReference>
<evidence type="ECO:0000313" key="2">
    <source>
        <dbReference type="EMBL" id="EQD78097.1"/>
    </source>
</evidence>
<protein>
    <submittedName>
        <fullName evidence="2">Type III restriction-modification system, methylation subunit</fullName>
    </submittedName>
</protein>
<accession>T1C7P4</accession>
<name>T1C7P4_9ZZZZ</name>
<feature type="non-terminal residue" evidence="2">
    <location>
        <position position="94"/>
    </location>
</feature>
<dbReference type="AlphaFoldDB" id="T1C7P4"/>
<evidence type="ECO:0000256" key="1">
    <source>
        <dbReference type="SAM" id="MobiDB-lite"/>
    </source>
</evidence>
<gene>
    <name evidence="2" type="ORF">B1B_00904</name>
</gene>
<reference evidence="2" key="1">
    <citation type="submission" date="2013-08" db="EMBL/GenBank/DDBJ databases">
        <authorList>
            <person name="Mendez C."/>
            <person name="Richter M."/>
            <person name="Ferrer M."/>
            <person name="Sanchez J."/>
        </authorList>
    </citation>
    <scope>NUCLEOTIDE SEQUENCE</scope>
</reference>
<organism evidence="2">
    <name type="scientific">mine drainage metagenome</name>
    <dbReference type="NCBI Taxonomy" id="410659"/>
    <lineage>
        <taxon>unclassified sequences</taxon>
        <taxon>metagenomes</taxon>
        <taxon>ecological metagenomes</taxon>
    </lineage>
</organism>